<proteinExistence type="inferred from homology"/>
<dbReference type="Proteomes" id="UP000695000">
    <property type="component" value="Unplaced"/>
</dbReference>
<reference evidence="12" key="1">
    <citation type="submission" date="2025-08" db="UniProtKB">
        <authorList>
            <consortium name="RefSeq"/>
        </authorList>
    </citation>
    <scope>IDENTIFICATION</scope>
    <source>
        <tissue evidence="12">Whole Larva</tissue>
    </source>
</reference>
<feature type="domain" description="Acyl-CoA oxidase C-terminal" evidence="8">
    <location>
        <begin position="500"/>
        <end position="675"/>
    </location>
</feature>
<dbReference type="Pfam" id="PF22924">
    <property type="entry name" value="ACOX_C_alpha1"/>
    <property type="match status" value="1"/>
</dbReference>
<evidence type="ECO:0000259" key="8">
    <source>
        <dbReference type="Pfam" id="PF01756"/>
    </source>
</evidence>
<evidence type="ECO:0000256" key="7">
    <source>
        <dbReference type="PIRNR" id="PIRNR000168"/>
    </source>
</evidence>
<feature type="domain" description="Acyl-CoA oxidase/dehydrogenase middle" evidence="9">
    <location>
        <begin position="146"/>
        <end position="256"/>
    </location>
</feature>
<evidence type="ECO:0000256" key="5">
    <source>
        <dbReference type="ARBA" id="ARBA00022827"/>
    </source>
</evidence>
<evidence type="ECO:0000313" key="11">
    <source>
        <dbReference type="Proteomes" id="UP000695000"/>
    </source>
</evidence>
<keyword evidence="11" id="KW-1185">Reference proteome</keyword>
<dbReference type="SUPFAM" id="SSF56645">
    <property type="entry name" value="Acyl-CoA dehydrogenase NM domain-like"/>
    <property type="match status" value="1"/>
</dbReference>
<dbReference type="Pfam" id="PF01756">
    <property type="entry name" value="ACOX"/>
    <property type="match status" value="1"/>
</dbReference>
<dbReference type="InterPro" id="IPR006091">
    <property type="entry name" value="Acyl-CoA_Oxase/DH_mid-dom"/>
</dbReference>
<keyword evidence="6" id="KW-0560">Oxidoreductase</keyword>
<dbReference type="GeneID" id="108558578"/>
<keyword evidence="5 7" id="KW-0274">FAD</keyword>
<dbReference type="Gene3D" id="1.20.140.10">
    <property type="entry name" value="Butyryl-CoA Dehydrogenase, subunit A, domain 3"/>
    <property type="match status" value="2"/>
</dbReference>
<feature type="domain" description="Acyl-CoA oxidase C-alpha1" evidence="10">
    <location>
        <begin position="294"/>
        <end position="456"/>
    </location>
</feature>
<dbReference type="Gene3D" id="2.40.110.10">
    <property type="entry name" value="Butyryl-CoA Dehydrogenase, subunit A, domain 2"/>
    <property type="match status" value="1"/>
</dbReference>
<evidence type="ECO:0000256" key="1">
    <source>
        <dbReference type="ARBA" id="ARBA00001974"/>
    </source>
</evidence>
<evidence type="ECO:0000259" key="9">
    <source>
        <dbReference type="Pfam" id="PF02770"/>
    </source>
</evidence>
<dbReference type="PANTHER" id="PTHR10909:SF390">
    <property type="entry name" value="PEROXISOMAL ACYL-COENZYME A OXIDASE 3"/>
    <property type="match status" value="1"/>
</dbReference>
<evidence type="ECO:0000256" key="4">
    <source>
        <dbReference type="ARBA" id="ARBA00022630"/>
    </source>
</evidence>
<evidence type="ECO:0000259" key="10">
    <source>
        <dbReference type="Pfam" id="PF22924"/>
    </source>
</evidence>
<dbReference type="SUPFAM" id="SSF47203">
    <property type="entry name" value="Acyl-CoA dehydrogenase C-terminal domain-like"/>
    <property type="match status" value="2"/>
</dbReference>
<comment type="similarity">
    <text evidence="3 7">Belongs to the acyl-CoA oxidase family.</text>
</comment>
<keyword evidence="4 7" id="KW-0285">Flavoprotein</keyword>
<dbReference type="Pfam" id="PF02770">
    <property type="entry name" value="Acyl-CoA_dh_M"/>
    <property type="match status" value="1"/>
</dbReference>
<dbReference type="InterPro" id="IPR012258">
    <property type="entry name" value="Acyl-CoA_oxidase"/>
</dbReference>
<evidence type="ECO:0000256" key="2">
    <source>
        <dbReference type="ARBA" id="ARBA00005189"/>
    </source>
</evidence>
<dbReference type="PIRSF" id="PIRSF000168">
    <property type="entry name" value="Acyl-CoA_oxidase"/>
    <property type="match status" value="1"/>
</dbReference>
<gene>
    <name evidence="12" type="primary">LOC108558578</name>
</gene>
<dbReference type="PANTHER" id="PTHR10909">
    <property type="entry name" value="ELECTRON TRANSPORT OXIDOREDUCTASE"/>
    <property type="match status" value="1"/>
</dbReference>
<protein>
    <recommendedName>
        <fullName evidence="7">Acyl-coenzyme A oxidase</fullName>
    </recommendedName>
</protein>
<evidence type="ECO:0000256" key="3">
    <source>
        <dbReference type="ARBA" id="ARBA00006288"/>
    </source>
</evidence>
<name>A0ABM1M8X7_NICVS</name>
<sequence>MKKQLLPNFPPGPLDRYRNLASFDWRKLKLFIEPAEIVEFKNEIVELLKGNPAFHPKKLETLDDVRRDASLQMHEGFYLQEFKYLGMLDNLRKVPAFGEIAVWSNPSVSVKNALNNSMYPSVIRALGTEKHLDLIEKVWQGEHFGCFCLTEIGHGTDTKRMRTRATYDKESKGFIMHTPDFEAAKCWAGLLGQTATHAIVYAQLYTPDGTCHGLHQFVVQIRDVKTMQPLPGITVGDMGPKIGLNGIDNGFLIFNNFHVSRDALLNKNADVNEEGVYVTPFKDANKRFGASLAALSDGRINITNLCNAYLIQGLTIAVRYAAVRKQFGPDGNEIPILEYQTHQHRLLPYLAGAFTFKFFSLHVCLEQHTTFVNNLNGKQREDAVEYGFEMHGISSACKPVISWFMMEALNEFRQACAGHGYLKAAGIGDLRNDADANCTYEGENHVLNQQTSNWLLKFWPQILEGKIIKGPMESIDYLSHGKEILADKFAVDSVEHIIRPEYILRMYKWLVVYLLKSSYEKYERSLKEGNDAFWAKNNNQVYYARSLSVAYLNHYMLHIFLKRINETEDPKVRNVLERLFALYGLFTLERSLGHLYQGGFFVGEKPATLVQDAVLKLCGDLKNDAVSLIDCIAADDFLIKSFMGKSDGKVYEHLQNELMGGEGNMSRPNWWKEVLHWGKQSKL</sequence>
<dbReference type="InterPro" id="IPR002655">
    <property type="entry name" value="Acyl-CoA_oxidase_C"/>
</dbReference>
<comment type="pathway">
    <text evidence="2">Lipid metabolism.</text>
</comment>
<comment type="cofactor">
    <cofactor evidence="1">
        <name>FAD</name>
        <dbReference type="ChEBI" id="CHEBI:57692"/>
    </cofactor>
</comment>
<dbReference type="InterPro" id="IPR055060">
    <property type="entry name" value="ACOX_C_alpha1"/>
</dbReference>
<accession>A0ABM1M8X7</accession>
<dbReference type="InterPro" id="IPR009100">
    <property type="entry name" value="AcylCoA_DH/oxidase_NM_dom_sf"/>
</dbReference>
<dbReference type="InterPro" id="IPR036250">
    <property type="entry name" value="AcylCo_DH-like_C"/>
</dbReference>
<organism evidence="11 12">
    <name type="scientific">Nicrophorus vespilloides</name>
    <name type="common">Boreal carrion beetle</name>
    <dbReference type="NCBI Taxonomy" id="110193"/>
    <lineage>
        <taxon>Eukaryota</taxon>
        <taxon>Metazoa</taxon>
        <taxon>Ecdysozoa</taxon>
        <taxon>Arthropoda</taxon>
        <taxon>Hexapoda</taxon>
        <taxon>Insecta</taxon>
        <taxon>Pterygota</taxon>
        <taxon>Neoptera</taxon>
        <taxon>Endopterygota</taxon>
        <taxon>Coleoptera</taxon>
        <taxon>Polyphaga</taxon>
        <taxon>Staphyliniformia</taxon>
        <taxon>Silphidae</taxon>
        <taxon>Nicrophorinae</taxon>
        <taxon>Nicrophorus</taxon>
    </lineage>
</organism>
<dbReference type="InterPro" id="IPR046373">
    <property type="entry name" value="Acyl-CoA_Oxase/DH_mid-dom_sf"/>
</dbReference>
<evidence type="ECO:0000313" key="12">
    <source>
        <dbReference type="RefSeq" id="XP_017771027.1"/>
    </source>
</evidence>
<dbReference type="RefSeq" id="XP_017771027.1">
    <property type="nucleotide sequence ID" value="XM_017915538.1"/>
</dbReference>
<evidence type="ECO:0000256" key="6">
    <source>
        <dbReference type="ARBA" id="ARBA00023002"/>
    </source>
</evidence>